<evidence type="ECO:0000313" key="2">
    <source>
        <dbReference type="Proteomes" id="UP000187035"/>
    </source>
</evidence>
<organism evidence="1 2">
    <name type="scientific">Actinomyces naeslundii</name>
    <dbReference type="NCBI Taxonomy" id="1655"/>
    <lineage>
        <taxon>Bacteria</taxon>
        <taxon>Bacillati</taxon>
        <taxon>Actinomycetota</taxon>
        <taxon>Actinomycetes</taxon>
        <taxon>Actinomycetales</taxon>
        <taxon>Actinomycetaceae</taxon>
        <taxon>Actinomyces</taxon>
    </lineage>
</organism>
<comment type="caution">
    <text evidence="1">The sequence shown here is derived from an EMBL/GenBank/DDBJ whole genome shotgun (WGS) entry which is preliminary data.</text>
</comment>
<dbReference type="AlphaFoldDB" id="A0A854D5G4"/>
<dbReference type="EMBL" id="MSRR01000010">
    <property type="protein sequence ID" value="OMG36725.1"/>
    <property type="molecule type" value="Genomic_DNA"/>
</dbReference>
<dbReference type="Proteomes" id="UP000187035">
    <property type="component" value="Unassembled WGS sequence"/>
</dbReference>
<sequence>MEICNLLPAGEFEEHAGAQVERFELSHAPHDTYPSLLCTIDYDRAVQSDFDFLSVRYGKASHDGSSSLEQEVSQSSGNSKVRSFSVQELEGEGVSYYEDQGAYAALWEFPDGRGLGVLLSIRSTVSRDSVEDPREFLEWFVGRVALRVSELAASPVQGSTSYPT</sequence>
<name>A0A854D5G4_ACTNA</name>
<protein>
    <submittedName>
        <fullName evidence="1">Uncharacterized protein</fullName>
    </submittedName>
</protein>
<gene>
    <name evidence="1" type="ORF">BKH33_05985</name>
</gene>
<proteinExistence type="predicted"/>
<evidence type="ECO:0000313" key="1">
    <source>
        <dbReference type="EMBL" id="OMG36725.1"/>
    </source>
</evidence>
<reference evidence="1 2" key="1">
    <citation type="submission" date="2016-12" db="EMBL/GenBank/DDBJ databases">
        <title>Genomic comparison of strains in the 'Actinomyces naeslundii' group.</title>
        <authorList>
            <person name="Mughal S.R."/>
            <person name="Do T."/>
            <person name="Gilbert S.C."/>
            <person name="Witherden E.A."/>
            <person name="Didelot X."/>
            <person name="Beighton D."/>
        </authorList>
    </citation>
    <scope>NUCLEOTIDE SEQUENCE [LARGE SCALE GENOMIC DNA]</scope>
    <source>
        <strain evidence="1 2">NCTC 10301</strain>
    </source>
</reference>
<accession>A0A854D5G4</accession>